<keyword evidence="4" id="KW-1185">Reference proteome</keyword>
<feature type="transmembrane region" description="Helical" evidence="2">
    <location>
        <begin position="340"/>
        <end position="363"/>
    </location>
</feature>
<keyword evidence="2" id="KW-1133">Transmembrane helix</keyword>
<dbReference type="Proteomes" id="UP001148786">
    <property type="component" value="Unassembled WGS sequence"/>
</dbReference>
<dbReference type="PANTHER" id="PTHR16861:SF4">
    <property type="entry name" value="SH3 DOMAIN PROTEIN (AFU_ORTHOLOGUE AFUA_1G13610)"/>
    <property type="match status" value="1"/>
</dbReference>
<organism evidence="3 4">
    <name type="scientific">Agrocybe chaxingu</name>
    <dbReference type="NCBI Taxonomy" id="84603"/>
    <lineage>
        <taxon>Eukaryota</taxon>
        <taxon>Fungi</taxon>
        <taxon>Dikarya</taxon>
        <taxon>Basidiomycota</taxon>
        <taxon>Agaricomycotina</taxon>
        <taxon>Agaricomycetes</taxon>
        <taxon>Agaricomycetidae</taxon>
        <taxon>Agaricales</taxon>
        <taxon>Agaricineae</taxon>
        <taxon>Strophariaceae</taxon>
        <taxon>Agrocybe</taxon>
    </lineage>
</organism>
<dbReference type="Gene3D" id="2.60.120.260">
    <property type="entry name" value="Galactose-binding domain-like"/>
    <property type="match status" value="2"/>
</dbReference>
<keyword evidence="2" id="KW-0812">Transmembrane</keyword>
<protein>
    <submittedName>
        <fullName evidence="3">Uncharacterized protein</fullName>
    </submittedName>
</protein>
<dbReference type="PANTHER" id="PTHR16861">
    <property type="entry name" value="GLYCOPROTEIN 38"/>
    <property type="match status" value="1"/>
</dbReference>
<sequence>MASDLLLVVDDNSGDFSFSGAWVVNSLVQWYGGTSRQLQEESYPDQVGYFSFDFEGTLVSFFGVTPLPSATRNITASIDGATPTTSGFGFGDFASPSYRQWYQSPELPDGKHTITVSGIEGISVDYAIVRTSNSTSFRGKRIIVDNDDPSIHYSGSWVRNRDEFKAGNIPSGTPFQNGTHRSWVVGDKASFNFTGSSVAVYGIFSWDQLGMLSATYILDGTSHSQTYSVTTSSPEYLNDIGEAPNFLFYSTDRLSSGQHTLDIEITHSNNQSFILDYITYAPSFDSISRVPSPSSSTSPSSSSSKPSTASGSNGKIYNPKTASTPESNSEPTGEKISPEAIVGIVAGSLALLALIGITIFFLLRRRLKKGRRNWASDDCPPSHRIHSPMLIIRPKHLRQLTNEHSLKYKSIVSEIPEHGRDRQYPQS</sequence>
<accession>A0A9W8JP06</accession>
<feature type="compositionally biased region" description="Low complexity" evidence="1">
    <location>
        <begin position="289"/>
        <end position="312"/>
    </location>
</feature>
<feature type="compositionally biased region" description="Polar residues" evidence="1">
    <location>
        <begin position="320"/>
        <end position="331"/>
    </location>
</feature>
<dbReference type="AlphaFoldDB" id="A0A9W8JP06"/>
<keyword evidence="2" id="KW-0472">Membrane</keyword>
<evidence type="ECO:0000256" key="1">
    <source>
        <dbReference type="SAM" id="MobiDB-lite"/>
    </source>
</evidence>
<reference evidence="3" key="1">
    <citation type="submission" date="2022-07" db="EMBL/GenBank/DDBJ databases">
        <title>Genome Sequence of Agrocybe chaxingu.</title>
        <authorList>
            <person name="Buettner E."/>
        </authorList>
    </citation>
    <scope>NUCLEOTIDE SEQUENCE</scope>
    <source>
        <strain evidence="3">MP-N11</strain>
    </source>
</reference>
<feature type="region of interest" description="Disordered" evidence="1">
    <location>
        <begin position="289"/>
        <end position="334"/>
    </location>
</feature>
<gene>
    <name evidence="3" type="ORF">NLJ89_g11631</name>
</gene>
<comment type="caution">
    <text evidence="3">The sequence shown here is derived from an EMBL/GenBank/DDBJ whole genome shotgun (WGS) entry which is preliminary data.</text>
</comment>
<name>A0A9W8JP06_9AGAR</name>
<evidence type="ECO:0000313" key="4">
    <source>
        <dbReference type="Proteomes" id="UP001148786"/>
    </source>
</evidence>
<proteinExistence type="predicted"/>
<evidence type="ECO:0000313" key="3">
    <source>
        <dbReference type="EMBL" id="KAJ3488305.1"/>
    </source>
</evidence>
<dbReference type="OrthoDB" id="2756615at2759"/>
<evidence type="ECO:0000256" key="2">
    <source>
        <dbReference type="SAM" id="Phobius"/>
    </source>
</evidence>
<dbReference type="EMBL" id="JANKHO010002841">
    <property type="protein sequence ID" value="KAJ3488305.1"/>
    <property type="molecule type" value="Genomic_DNA"/>
</dbReference>